<dbReference type="Proteomes" id="UP000237000">
    <property type="component" value="Unassembled WGS sequence"/>
</dbReference>
<dbReference type="InParanoid" id="A0A2P5B633"/>
<protein>
    <submittedName>
        <fullName evidence="1">Uncharacterized protein</fullName>
    </submittedName>
</protein>
<evidence type="ECO:0000313" key="2">
    <source>
        <dbReference type="Proteomes" id="UP000237000"/>
    </source>
</evidence>
<keyword evidence="2" id="KW-1185">Reference proteome</keyword>
<proteinExistence type="predicted"/>
<reference evidence="2" key="1">
    <citation type="submission" date="2016-06" db="EMBL/GenBank/DDBJ databases">
        <title>Parallel loss of symbiosis genes in relatives of nitrogen-fixing non-legume Parasponia.</title>
        <authorList>
            <person name="Van Velzen R."/>
            <person name="Holmer R."/>
            <person name="Bu F."/>
            <person name="Rutten L."/>
            <person name="Van Zeijl A."/>
            <person name="Liu W."/>
            <person name="Santuari L."/>
            <person name="Cao Q."/>
            <person name="Sharma T."/>
            <person name="Shen D."/>
            <person name="Roswanjaya Y."/>
            <person name="Wardhani T."/>
            <person name="Kalhor M.S."/>
            <person name="Jansen J."/>
            <person name="Van den Hoogen J."/>
            <person name="Gungor B."/>
            <person name="Hartog M."/>
            <person name="Hontelez J."/>
            <person name="Verver J."/>
            <person name="Yang W.-C."/>
            <person name="Schijlen E."/>
            <person name="Repin R."/>
            <person name="Schilthuizen M."/>
            <person name="Schranz E."/>
            <person name="Heidstra R."/>
            <person name="Miyata K."/>
            <person name="Fedorova E."/>
            <person name="Kohlen W."/>
            <person name="Bisseling T."/>
            <person name="Smit S."/>
            <person name="Geurts R."/>
        </authorList>
    </citation>
    <scope>NUCLEOTIDE SEQUENCE [LARGE SCALE GENOMIC DNA]</scope>
    <source>
        <strain evidence="2">cv. RG33-2</strain>
    </source>
</reference>
<evidence type="ECO:0000313" key="1">
    <source>
        <dbReference type="EMBL" id="PON44260.1"/>
    </source>
</evidence>
<name>A0A2P5B633_TREOI</name>
<feature type="non-terminal residue" evidence="1">
    <location>
        <position position="65"/>
    </location>
</feature>
<dbReference type="AlphaFoldDB" id="A0A2P5B633"/>
<dbReference type="OrthoDB" id="10438719at2759"/>
<accession>A0A2P5B633</accession>
<sequence length="65" mass="7201">MAELGVVVVDIFLGVRQVPGRHSRFDRIGSEWIRQPRASAIRDSDGLQIRIGIPAAESEKGIFAR</sequence>
<comment type="caution">
    <text evidence="1">The sequence shown here is derived from an EMBL/GenBank/DDBJ whole genome shotgun (WGS) entry which is preliminary data.</text>
</comment>
<gene>
    <name evidence="1" type="ORF">TorRG33x02_331020</name>
</gene>
<dbReference type="EMBL" id="JXTC01000597">
    <property type="protein sequence ID" value="PON44260.1"/>
    <property type="molecule type" value="Genomic_DNA"/>
</dbReference>
<organism evidence="1 2">
    <name type="scientific">Trema orientale</name>
    <name type="common">Charcoal tree</name>
    <name type="synonym">Celtis orientalis</name>
    <dbReference type="NCBI Taxonomy" id="63057"/>
    <lineage>
        <taxon>Eukaryota</taxon>
        <taxon>Viridiplantae</taxon>
        <taxon>Streptophyta</taxon>
        <taxon>Embryophyta</taxon>
        <taxon>Tracheophyta</taxon>
        <taxon>Spermatophyta</taxon>
        <taxon>Magnoliopsida</taxon>
        <taxon>eudicotyledons</taxon>
        <taxon>Gunneridae</taxon>
        <taxon>Pentapetalae</taxon>
        <taxon>rosids</taxon>
        <taxon>fabids</taxon>
        <taxon>Rosales</taxon>
        <taxon>Cannabaceae</taxon>
        <taxon>Trema</taxon>
    </lineage>
</organism>